<dbReference type="SUPFAM" id="SSF56672">
    <property type="entry name" value="DNA/RNA polymerases"/>
    <property type="match status" value="1"/>
</dbReference>
<feature type="domain" description="Reverse transcriptase" evidence="2">
    <location>
        <begin position="365"/>
        <end position="454"/>
    </location>
</feature>
<dbReference type="FunFam" id="3.30.70.270:FF:000045">
    <property type="entry name" value="Transposon Tf2-7 polyprotein"/>
    <property type="match status" value="1"/>
</dbReference>
<dbReference type="Gene3D" id="3.10.20.370">
    <property type="match status" value="1"/>
</dbReference>
<accession>A0A015KJ65</accession>
<dbReference type="EMBL" id="JEMT01026243">
    <property type="protein sequence ID" value="EXX59701.1"/>
    <property type="molecule type" value="Genomic_DNA"/>
</dbReference>
<dbReference type="PANTHER" id="PTHR33064">
    <property type="entry name" value="POL PROTEIN"/>
    <property type="match status" value="1"/>
</dbReference>
<dbReference type="STRING" id="1432141.A0A015KJ65"/>
<dbReference type="InterPro" id="IPR043128">
    <property type="entry name" value="Rev_trsase/Diguanyl_cyclase"/>
</dbReference>
<feature type="compositionally biased region" description="Acidic residues" evidence="1">
    <location>
        <begin position="19"/>
        <end position="44"/>
    </location>
</feature>
<dbReference type="CDD" id="cd09274">
    <property type="entry name" value="RNase_HI_RT_Ty3"/>
    <property type="match status" value="1"/>
</dbReference>
<dbReference type="InterPro" id="IPR041577">
    <property type="entry name" value="RT_RNaseH_2"/>
</dbReference>
<dbReference type="Pfam" id="PF00078">
    <property type="entry name" value="RVT_1"/>
    <property type="match status" value="1"/>
</dbReference>
<organism evidence="4 5">
    <name type="scientific">Rhizophagus irregularis (strain DAOM 197198w)</name>
    <name type="common">Glomus intraradices</name>
    <dbReference type="NCBI Taxonomy" id="1432141"/>
    <lineage>
        <taxon>Eukaryota</taxon>
        <taxon>Fungi</taxon>
        <taxon>Fungi incertae sedis</taxon>
        <taxon>Mucoromycota</taxon>
        <taxon>Glomeromycotina</taxon>
        <taxon>Glomeromycetes</taxon>
        <taxon>Glomerales</taxon>
        <taxon>Glomeraceae</taxon>
        <taxon>Rhizophagus</taxon>
    </lineage>
</organism>
<dbReference type="AlphaFoldDB" id="A0A015KJ65"/>
<evidence type="ECO:0000259" key="2">
    <source>
        <dbReference type="Pfam" id="PF00078"/>
    </source>
</evidence>
<dbReference type="Proteomes" id="UP000022910">
    <property type="component" value="Unassembled WGS sequence"/>
</dbReference>
<dbReference type="HOGENOM" id="CLU_429027_0_0_1"/>
<gene>
    <name evidence="4" type="ORF">RirG_186700</name>
</gene>
<protein>
    <submittedName>
        <fullName evidence="4">Gag-pol fusion protein</fullName>
    </submittedName>
</protein>
<keyword evidence="5" id="KW-1185">Reference proteome</keyword>
<dbReference type="CDD" id="cd01647">
    <property type="entry name" value="RT_LTR"/>
    <property type="match status" value="1"/>
</dbReference>
<name>A0A015KJ65_RHIIW</name>
<comment type="caution">
    <text evidence="4">The sequence shown here is derived from an EMBL/GenBank/DDBJ whole genome shotgun (WGS) entry which is preliminary data.</text>
</comment>
<dbReference type="FunFam" id="3.30.70.270:FF:000003">
    <property type="entry name" value="Transposon Ty3-G Gag-Pol polyprotein"/>
    <property type="match status" value="1"/>
</dbReference>
<sequence length="638" mass="73986">MPHERMIKQKEEEARIVESEEEEDDDDGDEEEESDDEYEEEELEEKVYCCYQFESDSTDTLKQRKSSGLKKENSTTSGDLVLINQGFYLQRSFYHWNYYRYLDGKFQLEKARKEICGNEGKSLCLCGKARGCKTCQNDFTLYTAVKNVPEQIVTTMSIVTPEENEPPTKEQRSQDLESVEFTPKDVDAILHEQQAIGCYYCGRQEIGKIRKRSVALPFLHNEITDIFAGESKLPNVGELTKTQRNEFQKLIEQYRDLFAWTTVELGRTDLVYHSINTGDAKPIRQQWYRTSRTEQQFIAEEIQKMLKQGLIEKSKSAWASPVVLVRKKNGKMRFCVDYRQLNQVTKKDSYPLPRIDDMLDALGHYGTYQFLVMPFGLCNAPATFQRLMNGILEGILWDFVVVYLDDLNVYSTTFEKHLEHLRNVFNRLKNAGLKLNPEKCYFIKRELSFLGYVISSKGICTDPTKIEKVENFPIPRNVTQLRGFLGLASYYRRFSKDFSKIANPLNKLLRKDSPFVWTEAQQQSFDLLKTHLVQAPILAYPKFDEKFILLTNASTLGLGAILAQKDEDEFERVIAYASRTLSKAERNYSATELECLAVVWAVGHFHPYVHEKRFTLITDHSALCYLFNSATPTRRLAR</sequence>
<proteinExistence type="predicted"/>
<dbReference type="InterPro" id="IPR043502">
    <property type="entry name" value="DNA/RNA_pol_sf"/>
</dbReference>
<dbReference type="Pfam" id="PF17919">
    <property type="entry name" value="RT_RNaseH_2"/>
    <property type="match status" value="1"/>
</dbReference>
<evidence type="ECO:0000313" key="4">
    <source>
        <dbReference type="EMBL" id="EXX59701.1"/>
    </source>
</evidence>
<feature type="domain" description="Reverse transcriptase/retrotransposon-derived protein RNase H-like" evidence="3">
    <location>
        <begin position="517"/>
        <end position="616"/>
    </location>
</feature>
<dbReference type="FunFam" id="3.10.20.370:FF:000001">
    <property type="entry name" value="Retrovirus-related Pol polyprotein from transposon 17.6-like protein"/>
    <property type="match status" value="1"/>
</dbReference>
<evidence type="ECO:0000313" key="5">
    <source>
        <dbReference type="Proteomes" id="UP000022910"/>
    </source>
</evidence>
<dbReference type="InterPro" id="IPR000477">
    <property type="entry name" value="RT_dom"/>
</dbReference>
<evidence type="ECO:0000259" key="3">
    <source>
        <dbReference type="Pfam" id="PF17919"/>
    </source>
</evidence>
<feature type="compositionally biased region" description="Basic and acidic residues" evidence="1">
    <location>
        <begin position="1"/>
        <end position="18"/>
    </location>
</feature>
<dbReference type="PANTHER" id="PTHR33064:SF37">
    <property type="entry name" value="RIBONUCLEASE H"/>
    <property type="match status" value="1"/>
</dbReference>
<dbReference type="Gene3D" id="3.30.70.270">
    <property type="match status" value="2"/>
</dbReference>
<reference evidence="4 5" key="1">
    <citation type="submission" date="2014-02" db="EMBL/GenBank/DDBJ databases">
        <title>Single nucleus genome sequencing reveals high similarity among nuclei of an endomycorrhizal fungus.</title>
        <authorList>
            <person name="Lin K."/>
            <person name="Geurts R."/>
            <person name="Zhang Z."/>
            <person name="Limpens E."/>
            <person name="Saunders D.G."/>
            <person name="Mu D."/>
            <person name="Pang E."/>
            <person name="Cao H."/>
            <person name="Cha H."/>
            <person name="Lin T."/>
            <person name="Zhou Q."/>
            <person name="Shang Y."/>
            <person name="Li Y."/>
            <person name="Ivanov S."/>
            <person name="Sharma T."/>
            <person name="Velzen R.V."/>
            <person name="Ruijter N.D."/>
            <person name="Aanen D.K."/>
            <person name="Win J."/>
            <person name="Kamoun S."/>
            <person name="Bisseling T."/>
            <person name="Huang S."/>
        </authorList>
    </citation>
    <scope>NUCLEOTIDE SEQUENCE [LARGE SCALE GENOMIC DNA]</scope>
    <source>
        <strain evidence="5">DAOM197198w</strain>
    </source>
</reference>
<evidence type="ECO:0000256" key="1">
    <source>
        <dbReference type="SAM" id="MobiDB-lite"/>
    </source>
</evidence>
<feature type="region of interest" description="Disordered" evidence="1">
    <location>
        <begin position="1"/>
        <end position="44"/>
    </location>
</feature>
<dbReference type="InterPro" id="IPR051320">
    <property type="entry name" value="Viral_Replic_Matur_Polypro"/>
</dbReference>